<dbReference type="EC" id="4.3.2.1" evidence="3"/>
<dbReference type="Gene3D" id="1.10.275.10">
    <property type="entry name" value="Fumarase/aspartase (N-terminal domain)"/>
    <property type="match status" value="1"/>
</dbReference>
<dbReference type="EMBL" id="FOMQ01000012">
    <property type="protein sequence ID" value="SFE04690.1"/>
    <property type="molecule type" value="Genomic_DNA"/>
</dbReference>
<feature type="domain" description="Argininosuccinate lyase C-terminal" evidence="8">
    <location>
        <begin position="399"/>
        <end position="475"/>
    </location>
</feature>
<dbReference type="InterPro" id="IPR009049">
    <property type="entry name" value="Argininosuccinate_lyase"/>
</dbReference>
<dbReference type="SUPFAM" id="SSF48557">
    <property type="entry name" value="L-aspartase-like"/>
    <property type="match status" value="1"/>
</dbReference>
<keyword evidence="10" id="KW-1185">Reference proteome</keyword>
<dbReference type="RefSeq" id="WP_092954956.1">
    <property type="nucleotide sequence ID" value="NZ_FOMQ01000012.1"/>
</dbReference>
<dbReference type="PANTHER" id="PTHR43814">
    <property type="entry name" value="ARGININOSUCCINATE LYASE"/>
    <property type="match status" value="1"/>
</dbReference>
<dbReference type="GO" id="GO:0042450">
    <property type="term" value="P:L-arginine biosynthetic process via ornithine"/>
    <property type="evidence" value="ECO:0007669"/>
    <property type="project" value="InterPro"/>
</dbReference>
<reference evidence="10" key="1">
    <citation type="submission" date="2016-10" db="EMBL/GenBank/DDBJ databases">
        <authorList>
            <person name="Varghese N."/>
            <person name="Submissions S."/>
        </authorList>
    </citation>
    <scope>NUCLEOTIDE SEQUENCE [LARGE SCALE GENOMIC DNA]</scope>
    <source>
        <strain evidence="10">DSM 7481</strain>
    </source>
</reference>
<evidence type="ECO:0000256" key="3">
    <source>
        <dbReference type="ARBA" id="ARBA00012338"/>
    </source>
</evidence>
<proteinExistence type="predicted"/>
<gene>
    <name evidence="9" type="ORF">SAMN04489710_112111</name>
</gene>
<evidence type="ECO:0000259" key="7">
    <source>
        <dbReference type="Pfam" id="PF00206"/>
    </source>
</evidence>
<protein>
    <recommendedName>
        <fullName evidence="3">argininosuccinate lyase</fullName>
        <ecNumber evidence="3">4.3.2.1</ecNumber>
    </recommendedName>
</protein>
<keyword evidence="6" id="KW-0732">Signal</keyword>
<keyword evidence="5 9" id="KW-0456">Lyase</keyword>
<dbReference type="PRINTS" id="PR00145">
    <property type="entry name" value="ARGSUCLYASE"/>
</dbReference>
<dbReference type="STRING" id="32040.SAMN04489710_112111"/>
<evidence type="ECO:0000313" key="9">
    <source>
        <dbReference type="EMBL" id="SFE04690.1"/>
    </source>
</evidence>
<dbReference type="UniPathway" id="UPA00068">
    <property type="reaction ID" value="UER00114"/>
</dbReference>
<dbReference type="GO" id="GO:0004056">
    <property type="term" value="F:argininosuccinate lyase activity"/>
    <property type="evidence" value="ECO:0007669"/>
    <property type="project" value="UniProtKB-EC"/>
</dbReference>
<evidence type="ECO:0000256" key="1">
    <source>
        <dbReference type="ARBA" id="ARBA00000985"/>
    </source>
</evidence>
<dbReference type="Pfam" id="PF00206">
    <property type="entry name" value="Lyase_1"/>
    <property type="match status" value="1"/>
</dbReference>
<sequence length="533" mass="57466">MAIASKTPSLPRALHAIACAAALCAAGTVAAQTATPAPAPAAPATAAPPSPPAAASAAPRRDEFFWLGEINKASAVINTDEGLLDKSFAPLAHAGISKVLADGNRPGGKRPGLVITFEPLLIEAAGPQITLLHAGRSSQDMLSTVRSALLREEMLKLAEALHKTTATMVRLADKHRATVVPNYTNGVAAQPNSYGHYLLGLASGLDRDAQRIREAYARIDRSPMGTTVLNGTSWPLDRQRMADYLGFAATVDNAYDAAQVSAVDQPVEAGAIVMAIALHAGTFIEDVMTQYAQARPWILLQEGDGNTYVSSAMPQKRNPGLLNSTRRDASQALTLGMGAAIQAHNIPPGMQDPKETRNNVGMVQSAIVVLNQWDRILNALVIDPQRALEELNSDWTASQELADVLMRKYKLPFRVGHHFASEVVGYAKAKDIKPLDFPYREARRIYAESVHGSEFPAQLPMSEAEFRATLDPVAIIQHRATAGGPQPAEMARMLADARSRLDQQAAWTRDRRARINGSLARLDQDFERLAQPR</sequence>
<dbReference type="InterPro" id="IPR029419">
    <property type="entry name" value="Arg_succ_lyase_C"/>
</dbReference>
<dbReference type="InterPro" id="IPR000362">
    <property type="entry name" value="Fumarate_lyase_fam"/>
</dbReference>
<dbReference type="Gene3D" id="1.20.200.10">
    <property type="entry name" value="Fumarase/aspartase (Central domain)"/>
    <property type="match status" value="1"/>
</dbReference>
<evidence type="ECO:0000256" key="5">
    <source>
        <dbReference type="ARBA" id="ARBA00023239"/>
    </source>
</evidence>
<dbReference type="AlphaFoldDB" id="A0A1I1XH17"/>
<evidence type="ECO:0000256" key="4">
    <source>
        <dbReference type="ARBA" id="ARBA00022571"/>
    </source>
</evidence>
<feature type="chain" id="PRO_5011543464" description="argininosuccinate lyase" evidence="6">
    <location>
        <begin position="32"/>
        <end position="533"/>
    </location>
</feature>
<comment type="catalytic activity">
    <reaction evidence="1">
        <text>2-(N(omega)-L-arginino)succinate = fumarate + L-arginine</text>
        <dbReference type="Rhea" id="RHEA:24020"/>
        <dbReference type="ChEBI" id="CHEBI:29806"/>
        <dbReference type="ChEBI" id="CHEBI:32682"/>
        <dbReference type="ChEBI" id="CHEBI:57472"/>
        <dbReference type="EC" id="4.3.2.1"/>
    </reaction>
</comment>
<dbReference type="InterPro" id="IPR008948">
    <property type="entry name" value="L-Aspartase-like"/>
</dbReference>
<evidence type="ECO:0000256" key="6">
    <source>
        <dbReference type="SAM" id="SignalP"/>
    </source>
</evidence>
<dbReference type="PRINTS" id="PR00149">
    <property type="entry name" value="FUMRATELYASE"/>
</dbReference>
<dbReference type="InterPro" id="IPR024083">
    <property type="entry name" value="Fumarase/histidase_N"/>
</dbReference>
<evidence type="ECO:0000313" key="10">
    <source>
        <dbReference type="Proteomes" id="UP000199517"/>
    </source>
</evidence>
<evidence type="ECO:0000259" key="8">
    <source>
        <dbReference type="Pfam" id="PF14698"/>
    </source>
</evidence>
<keyword evidence="4" id="KW-0028">Amino-acid biosynthesis</keyword>
<feature type="domain" description="Fumarate lyase N-terminal" evidence="7">
    <location>
        <begin position="132"/>
        <end position="331"/>
    </location>
</feature>
<dbReference type="Proteomes" id="UP000199517">
    <property type="component" value="Unassembled WGS sequence"/>
</dbReference>
<feature type="signal peptide" evidence="6">
    <location>
        <begin position="1"/>
        <end position="31"/>
    </location>
</feature>
<comment type="pathway">
    <text evidence="2">Amino-acid biosynthesis; L-arginine biosynthesis; L-arginine from L-ornithine and carbamoyl phosphate: step 3/3.</text>
</comment>
<accession>A0A1I1XH17</accession>
<dbReference type="Gene3D" id="1.10.40.30">
    <property type="entry name" value="Fumarase/aspartase (C-terminal domain)"/>
    <property type="match status" value="1"/>
</dbReference>
<keyword evidence="4" id="KW-0055">Arginine biosynthesis</keyword>
<dbReference type="OrthoDB" id="9769623at2"/>
<organism evidence="9 10">
    <name type="scientific">Paracidovorax konjaci</name>
    <dbReference type="NCBI Taxonomy" id="32040"/>
    <lineage>
        <taxon>Bacteria</taxon>
        <taxon>Pseudomonadati</taxon>
        <taxon>Pseudomonadota</taxon>
        <taxon>Betaproteobacteria</taxon>
        <taxon>Burkholderiales</taxon>
        <taxon>Comamonadaceae</taxon>
        <taxon>Paracidovorax</taxon>
    </lineage>
</organism>
<dbReference type="GO" id="GO:0005829">
    <property type="term" value="C:cytosol"/>
    <property type="evidence" value="ECO:0007669"/>
    <property type="project" value="TreeGrafter"/>
</dbReference>
<name>A0A1I1XH17_9BURK</name>
<dbReference type="Pfam" id="PF14698">
    <property type="entry name" value="ASL_C2"/>
    <property type="match status" value="1"/>
</dbReference>
<dbReference type="InterPro" id="IPR022761">
    <property type="entry name" value="Fumarate_lyase_N"/>
</dbReference>
<dbReference type="PANTHER" id="PTHR43814:SF1">
    <property type="entry name" value="ARGININOSUCCINATE LYASE"/>
    <property type="match status" value="1"/>
</dbReference>
<evidence type="ECO:0000256" key="2">
    <source>
        <dbReference type="ARBA" id="ARBA00004941"/>
    </source>
</evidence>